<evidence type="ECO:0008006" key="3">
    <source>
        <dbReference type="Google" id="ProtNLM"/>
    </source>
</evidence>
<organism evidence="1 2">
    <name type="scientific">Macrolepiota fuliginosa MF-IS2</name>
    <dbReference type="NCBI Taxonomy" id="1400762"/>
    <lineage>
        <taxon>Eukaryota</taxon>
        <taxon>Fungi</taxon>
        <taxon>Dikarya</taxon>
        <taxon>Basidiomycota</taxon>
        <taxon>Agaricomycotina</taxon>
        <taxon>Agaricomycetes</taxon>
        <taxon>Agaricomycetidae</taxon>
        <taxon>Agaricales</taxon>
        <taxon>Agaricineae</taxon>
        <taxon>Agaricaceae</taxon>
        <taxon>Macrolepiota</taxon>
    </lineage>
</organism>
<dbReference type="EMBL" id="MU151432">
    <property type="protein sequence ID" value="KAF9443808.1"/>
    <property type="molecule type" value="Genomic_DNA"/>
</dbReference>
<dbReference type="AlphaFoldDB" id="A0A9P5X2W0"/>
<reference evidence="1" key="1">
    <citation type="submission" date="2020-11" db="EMBL/GenBank/DDBJ databases">
        <authorList>
            <consortium name="DOE Joint Genome Institute"/>
            <person name="Ahrendt S."/>
            <person name="Riley R."/>
            <person name="Andreopoulos W."/>
            <person name="Labutti K."/>
            <person name="Pangilinan J."/>
            <person name="Ruiz-Duenas F.J."/>
            <person name="Barrasa J.M."/>
            <person name="Sanchez-Garcia M."/>
            <person name="Camarero S."/>
            <person name="Miyauchi S."/>
            <person name="Serrano A."/>
            <person name="Linde D."/>
            <person name="Babiker R."/>
            <person name="Drula E."/>
            <person name="Ayuso-Fernandez I."/>
            <person name="Pacheco R."/>
            <person name="Padilla G."/>
            <person name="Ferreira P."/>
            <person name="Barriuso J."/>
            <person name="Kellner H."/>
            <person name="Castanera R."/>
            <person name="Alfaro M."/>
            <person name="Ramirez L."/>
            <person name="Pisabarro A.G."/>
            <person name="Kuo A."/>
            <person name="Tritt A."/>
            <person name="Lipzen A."/>
            <person name="He G."/>
            <person name="Yan M."/>
            <person name="Ng V."/>
            <person name="Cullen D."/>
            <person name="Martin F."/>
            <person name="Rosso M.-N."/>
            <person name="Henrissat B."/>
            <person name="Hibbett D."/>
            <person name="Martinez A.T."/>
            <person name="Grigoriev I.V."/>
        </authorList>
    </citation>
    <scope>NUCLEOTIDE SEQUENCE</scope>
    <source>
        <strain evidence="1">MF-IS2</strain>
    </source>
</reference>
<keyword evidence="2" id="KW-1185">Reference proteome</keyword>
<evidence type="ECO:0000313" key="1">
    <source>
        <dbReference type="EMBL" id="KAF9443808.1"/>
    </source>
</evidence>
<gene>
    <name evidence="1" type="ORF">P691DRAFT_763922</name>
</gene>
<dbReference type="OrthoDB" id="2928561at2759"/>
<comment type="caution">
    <text evidence="1">The sequence shown here is derived from an EMBL/GenBank/DDBJ whole genome shotgun (WGS) entry which is preliminary data.</text>
</comment>
<dbReference type="Proteomes" id="UP000807342">
    <property type="component" value="Unassembled WGS sequence"/>
</dbReference>
<evidence type="ECO:0000313" key="2">
    <source>
        <dbReference type="Proteomes" id="UP000807342"/>
    </source>
</evidence>
<name>A0A9P5X2W0_9AGAR</name>
<sequence>MPPNKHSEAEAVHWASTCTPTFTWPSVVNSNVMPLFNSSQNTTITGGKFINQSIYHNTLVTNGQTGIDILLEASNCDAAHDSAAHKYNPHCHPRTHEQHIEDIIYWAVPMSGADVPLPLFWMKGLAGVGKSAIAQMCAKRLKELGKLGAAFFFSVKG</sequence>
<protein>
    <recommendedName>
        <fullName evidence="3">NACHT domain-containing protein</fullName>
    </recommendedName>
</protein>
<proteinExistence type="predicted"/>
<accession>A0A9P5X2W0</accession>